<protein>
    <recommendedName>
        <fullName evidence="2">Endonuclease/exonuclease/phosphatase domain-containing protein</fullName>
    </recommendedName>
</protein>
<sequence>NESIKDAEIVPPGYQIVRCDRTDGRKQGGAFLVATNQFDLRTASIKGTDIDARVFELVSVCVYNSCSKFLFLCCIVYIPPGSSEDEYMLLFKCIEQLCCKYREIIVIGDFNLHSCCVNVTNYFEYLCTFCEFTQSNDIPNNLGRQLDLVLSAGQGEVLVSEAGEALVAIDKAHPPLEIHVQIRTTLRPSPPLCEYTVTDNNDKHNRPEWNFYKANFHVLYSLLMSVDWSPMYIMTDAEEVLNYFYEIFTGILDQCVPRKKQKN</sequence>
<dbReference type="AlphaFoldDB" id="A0A1E1WHV8"/>
<evidence type="ECO:0000313" key="1">
    <source>
        <dbReference type="EMBL" id="JAT86603.1"/>
    </source>
</evidence>
<feature type="non-terminal residue" evidence="1">
    <location>
        <position position="263"/>
    </location>
</feature>
<reference evidence="1" key="1">
    <citation type="submission" date="2015-09" db="EMBL/GenBank/DDBJ databases">
        <title>De novo assembly of Pectinophora gossypiella (Pink Bollworm) gut transcriptome.</title>
        <authorList>
            <person name="Tassone E.E."/>
        </authorList>
    </citation>
    <scope>NUCLEOTIDE SEQUENCE</scope>
</reference>
<organism evidence="1">
    <name type="scientific">Pectinophora gossypiella</name>
    <name type="common">Cotton pink bollworm</name>
    <name type="synonym">Depressaria gossypiella</name>
    <dbReference type="NCBI Taxonomy" id="13191"/>
    <lineage>
        <taxon>Eukaryota</taxon>
        <taxon>Metazoa</taxon>
        <taxon>Ecdysozoa</taxon>
        <taxon>Arthropoda</taxon>
        <taxon>Hexapoda</taxon>
        <taxon>Insecta</taxon>
        <taxon>Pterygota</taxon>
        <taxon>Neoptera</taxon>
        <taxon>Endopterygota</taxon>
        <taxon>Lepidoptera</taxon>
        <taxon>Glossata</taxon>
        <taxon>Ditrysia</taxon>
        <taxon>Gelechioidea</taxon>
        <taxon>Gelechiidae</taxon>
        <taxon>Apatetrinae</taxon>
        <taxon>Pectinophora</taxon>
    </lineage>
</organism>
<dbReference type="InterPro" id="IPR036691">
    <property type="entry name" value="Endo/exonu/phosph_ase_sf"/>
</dbReference>
<proteinExistence type="predicted"/>
<feature type="non-terminal residue" evidence="1">
    <location>
        <position position="1"/>
    </location>
</feature>
<dbReference type="EMBL" id="GDQN01004451">
    <property type="protein sequence ID" value="JAT86603.1"/>
    <property type="molecule type" value="Transcribed_RNA"/>
</dbReference>
<dbReference type="PANTHER" id="PTHR33776:SF3">
    <property type="entry name" value="PHD-TYPE DOMAIN-CONTAINING PROTEIN"/>
    <property type="match status" value="1"/>
</dbReference>
<gene>
    <name evidence="1" type="ORF">g.2284</name>
</gene>
<name>A0A1E1WHV8_PECGO</name>
<accession>A0A1E1WHV8</accession>
<evidence type="ECO:0008006" key="2">
    <source>
        <dbReference type="Google" id="ProtNLM"/>
    </source>
</evidence>
<dbReference type="PANTHER" id="PTHR33776">
    <property type="entry name" value="ENDO/EXONUCLEASE/PHOSPHATASE DOMAIN-CONTAINING PROTEIN"/>
    <property type="match status" value="1"/>
</dbReference>
<dbReference type="Gene3D" id="3.60.10.10">
    <property type="entry name" value="Endonuclease/exonuclease/phosphatase"/>
    <property type="match status" value="1"/>
</dbReference>
<dbReference type="SUPFAM" id="SSF56219">
    <property type="entry name" value="DNase I-like"/>
    <property type="match status" value="1"/>
</dbReference>